<dbReference type="InterPro" id="IPR041561">
    <property type="entry name" value="PglD_N"/>
</dbReference>
<dbReference type="Pfam" id="PF00132">
    <property type="entry name" value="Hexapep"/>
    <property type="match status" value="2"/>
</dbReference>
<dbReference type="SUPFAM" id="SSF51161">
    <property type="entry name" value="Trimeric LpxA-like enzymes"/>
    <property type="match status" value="1"/>
</dbReference>
<dbReference type="NCBIfam" id="TIGR03570">
    <property type="entry name" value="NeuD_NnaD"/>
    <property type="match status" value="1"/>
</dbReference>
<dbReference type="InterPro" id="IPR001451">
    <property type="entry name" value="Hexapep"/>
</dbReference>
<dbReference type="Gene3D" id="2.160.10.10">
    <property type="entry name" value="Hexapeptide repeat proteins"/>
    <property type="match status" value="1"/>
</dbReference>
<evidence type="ECO:0000313" key="2">
    <source>
        <dbReference type="EMBL" id="QJA99285.1"/>
    </source>
</evidence>
<dbReference type="EMBL" id="MT143640">
    <property type="protein sequence ID" value="QJA99285.1"/>
    <property type="molecule type" value="Genomic_DNA"/>
</dbReference>
<dbReference type="InterPro" id="IPR050179">
    <property type="entry name" value="Trans_hexapeptide_repeat"/>
</dbReference>
<dbReference type="PANTHER" id="PTHR43300">
    <property type="entry name" value="ACETYLTRANSFERASE"/>
    <property type="match status" value="1"/>
</dbReference>
<dbReference type="InterPro" id="IPR020019">
    <property type="entry name" value="AcTrfase_PglD-like"/>
</dbReference>
<dbReference type="PANTHER" id="PTHR43300:SF7">
    <property type="entry name" value="UDP-N-ACETYLBACILLOSAMINE N-ACETYLTRANSFERASE"/>
    <property type="match status" value="1"/>
</dbReference>
<dbReference type="Pfam" id="PF17836">
    <property type="entry name" value="PglD_N"/>
    <property type="match status" value="1"/>
</dbReference>
<dbReference type="AlphaFoldDB" id="A0A6M3M2C0"/>
<accession>A0A6M3M2C0</accession>
<organism evidence="2">
    <name type="scientific">viral metagenome</name>
    <dbReference type="NCBI Taxonomy" id="1070528"/>
    <lineage>
        <taxon>unclassified sequences</taxon>
        <taxon>metagenomes</taxon>
        <taxon>organismal metagenomes</taxon>
    </lineage>
</organism>
<name>A0A6M3M2C0_9ZZZZ</name>
<dbReference type="GO" id="GO:0016740">
    <property type="term" value="F:transferase activity"/>
    <property type="evidence" value="ECO:0007669"/>
    <property type="project" value="UniProtKB-KW"/>
</dbReference>
<keyword evidence="2" id="KW-0808">Transferase</keyword>
<reference evidence="2" key="1">
    <citation type="submission" date="2020-03" db="EMBL/GenBank/DDBJ databases">
        <title>The deep terrestrial virosphere.</title>
        <authorList>
            <person name="Holmfeldt K."/>
            <person name="Nilsson E."/>
            <person name="Simone D."/>
            <person name="Lopez-Fernandez M."/>
            <person name="Wu X."/>
            <person name="de Brujin I."/>
            <person name="Lundin D."/>
            <person name="Andersson A."/>
            <person name="Bertilsson S."/>
            <person name="Dopson M."/>
        </authorList>
    </citation>
    <scope>NUCLEOTIDE SEQUENCE</scope>
    <source>
        <strain evidence="2">MM171A01224</strain>
    </source>
</reference>
<evidence type="ECO:0000259" key="1">
    <source>
        <dbReference type="Pfam" id="PF17836"/>
    </source>
</evidence>
<dbReference type="Gene3D" id="3.40.50.20">
    <property type="match status" value="1"/>
</dbReference>
<dbReference type="InterPro" id="IPR011004">
    <property type="entry name" value="Trimer_LpxA-like_sf"/>
</dbReference>
<feature type="domain" description="PglD N-terminal" evidence="1">
    <location>
        <begin position="1"/>
        <end position="69"/>
    </location>
</feature>
<dbReference type="CDD" id="cd03360">
    <property type="entry name" value="LbH_AT_putative"/>
    <property type="match status" value="1"/>
</dbReference>
<proteinExistence type="predicted"/>
<sequence>MILDILNYDRNIEIVAFIDKEIHGSDERIMGIPVLGDHSVLSDLLKSGIKGAIIGVGDNKIRKEYYEKFRDMGIELVNAIHPAVHLSHYAKIGNGVVVAAGATIATGAEIGNNVIVNSGAIIEHEDKIEDHVHIAPGTVLAGRVKVKEGAFIGAGCVVKQYVTIGENVIIGAGSVVLEDIPDNAVAVGAPAKVIKMRDLI</sequence>
<protein>
    <submittedName>
        <fullName evidence="2">Putative hexapeptide repeat-containing transferase</fullName>
    </submittedName>
</protein>
<gene>
    <name evidence="2" type="ORF">MM171A01224_0008</name>
</gene>